<dbReference type="OrthoDB" id="326451at2"/>
<dbReference type="GO" id="GO:0046872">
    <property type="term" value="F:metal ion binding"/>
    <property type="evidence" value="ECO:0007669"/>
    <property type="project" value="UniProtKB-KW"/>
</dbReference>
<evidence type="ECO:0000313" key="8">
    <source>
        <dbReference type="EMBL" id="EWT03745.1"/>
    </source>
</evidence>
<keyword evidence="6" id="KW-0862">Zinc</keyword>
<feature type="transmembrane region" description="Helical" evidence="7">
    <location>
        <begin position="58"/>
        <end position="78"/>
    </location>
</feature>
<feature type="transmembrane region" description="Helical" evidence="7">
    <location>
        <begin position="110"/>
        <end position="129"/>
    </location>
</feature>
<accession>W9GCE1</accession>
<dbReference type="EMBL" id="AWQS01000500">
    <property type="protein sequence ID" value="EWT03745.1"/>
    <property type="molecule type" value="Genomic_DNA"/>
</dbReference>
<dbReference type="RefSeq" id="WP_034722837.1">
    <property type="nucleotide sequence ID" value="NZ_AWQS01000500.1"/>
</dbReference>
<comment type="cofactor">
    <cofactor evidence="6">
        <name>Zn(2+)</name>
        <dbReference type="ChEBI" id="CHEBI:29105"/>
    </cofactor>
</comment>
<dbReference type="Proteomes" id="UP000019494">
    <property type="component" value="Unassembled WGS sequence"/>
</dbReference>
<dbReference type="GO" id="GO:0016020">
    <property type="term" value="C:membrane"/>
    <property type="evidence" value="ECO:0007669"/>
    <property type="project" value="UniProtKB-SubCell"/>
</dbReference>
<keyword evidence="6" id="KW-0479">Metal-binding</keyword>
<keyword evidence="9" id="KW-1185">Reference proteome</keyword>
<keyword evidence="5 7" id="KW-0472">Membrane</keyword>
<dbReference type="AlphaFoldDB" id="W9GCE1"/>
<evidence type="ECO:0000256" key="2">
    <source>
        <dbReference type="ARBA" id="ARBA00022692"/>
    </source>
</evidence>
<keyword evidence="4 7" id="KW-1133">Transmembrane helix</keyword>
<feature type="binding site" evidence="6">
    <location>
        <position position="75"/>
    </location>
    <ligand>
        <name>Zn(2+)</name>
        <dbReference type="ChEBI" id="CHEBI:29105"/>
        <note>catalytic</note>
    </ligand>
</feature>
<feature type="transmembrane region" description="Helical" evidence="7">
    <location>
        <begin position="84"/>
        <end position="103"/>
    </location>
</feature>
<reference evidence="9" key="1">
    <citation type="submission" date="2013-08" db="EMBL/GenBank/DDBJ databases">
        <title>Intrasporangium oryzae NRRL B-24470.</title>
        <authorList>
            <person name="Liu H."/>
            <person name="Wang G."/>
        </authorList>
    </citation>
    <scope>NUCLEOTIDE SEQUENCE [LARGE SCALE GENOMIC DNA]</scope>
    <source>
        <strain evidence="9">Q5-1</strain>
    </source>
</reference>
<evidence type="ECO:0000256" key="5">
    <source>
        <dbReference type="ARBA" id="ARBA00023136"/>
    </source>
</evidence>
<comment type="subcellular location">
    <subcellularLocation>
        <location evidence="1">Membrane</location>
        <topology evidence="1">Multi-pass membrane protein</topology>
    </subcellularLocation>
</comment>
<dbReference type="GO" id="GO:0006672">
    <property type="term" value="P:ceramide metabolic process"/>
    <property type="evidence" value="ECO:0007669"/>
    <property type="project" value="InterPro"/>
</dbReference>
<evidence type="ECO:0000256" key="1">
    <source>
        <dbReference type="ARBA" id="ARBA00004141"/>
    </source>
</evidence>
<dbReference type="GO" id="GO:0016811">
    <property type="term" value="F:hydrolase activity, acting on carbon-nitrogen (but not peptide) bonds, in linear amides"/>
    <property type="evidence" value="ECO:0007669"/>
    <property type="project" value="InterPro"/>
</dbReference>
<feature type="non-terminal residue" evidence="8">
    <location>
        <position position="163"/>
    </location>
</feature>
<protein>
    <submittedName>
        <fullName evidence="8">Uncharacterized protein</fullName>
    </submittedName>
</protein>
<organism evidence="8 9">
    <name type="scientific">Intrasporangium chromatireducens Q5-1</name>
    <dbReference type="NCBI Taxonomy" id="584657"/>
    <lineage>
        <taxon>Bacteria</taxon>
        <taxon>Bacillati</taxon>
        <taxon>Actinomycetota</taxon>
        <taxon>Actinomycetes</taxon>
        <taxon>Micrococcales</taxon>
        <taxon>Intrasporangiaceae</taxon>
        <taxon>Intrasporangium</taxon>
    </lineage>
</organism>
<proteinExistence type="predicted"/>
<keyword evidence="3" id="KW-0378">Hydrolase</keyword>
<name>W9GCE1_9MICO</name>
<feature type="transmembrane region" description="Helical" evidence="7">
    <location>
        <begin position="29"/>
        <end position="46"/>
    </location>
</feature>
<comment type="caution">
    <text evidence="8">The sequence shown here is derived from an EMBL/GenBank/DDBJ whole genome shotgun (WGS) entry which is preliminary data.</text>
</comment>
<dbReference type="Pfam" id="PF05875">
    <property type="entry name" value="Ceramidase"/>
    <property type="match status" value="1"/>
</dbReference>
<evidence type="ECO:0000256" key="6">
    <source>
        <dbReference type="PIRSR" id="PIRSR608901-2"/>
    </source>
</evidence>
<evidence type="ECO:0000256" key="3">
    <source>
        <dbReference type="ARBA" id="ARBA00022801"/>
    </source>
</evidence>
<evidence type="ECO:0000313" key="9">
    <source>
        <dbReference type="Proteomes" id="UP000019494"/>
    </source>
</evidence>
<gene>
    <name evidence="8" type="ORF">N864_18970</name>
</gene>
<keyword evidence="2 7" id="KW-0812">Transmembrane</keyword>
<sequence length="163" mass="17144">MSSDGAVCLATRCFCEAVHTTGLAQPVNAWSSLAFVVAGVAVLLPTGEPAHRERVLRLLLGSALVAVGGASFAFHATLTRLTEFLDTWTMAALATVVLGGAVVRRGLGRARVVVLLGLALVAMLVRVLWTWPETRRVVFGVLLAVGTAIEIGRTRTPVAAFQP</sequence>
<evidence type="ECO:0000256" key="7">
    <source>
        <dbReference type="SAM" id="Phobius"/>
    </source>
</evidence>
<dbReference type="InterPro" id="IPR008901">
    <property type="entry name" value="ACER"/>
</dbReference>
<evidence type="ECO:0000256" key="4">
    <source>
        <dbReference type="ARBA" id="ARBA00022989"/>
    </source>
</evidence>